<comment type="pathway">
    <text evidence="11">Cofactor biosynthesis; tocopherol biosynthesis.</text>
</comment>
<dbReference type="AlphaFoldDB" id="A0AAV9AIA3"/>
<keyword evidence="4" id="KW-0934">Plastid</keyword>
<comment type="catalytic activity">
    <reaction evidence="13">
        <text>phytol + CTP = phytyl phosphate + CDP + H(+)</text>
        <dbReference type="Rhea" id="RHEA:38055"/>
        <dbReference type="ChEBI" id="CHEBI:15378"/>
        <dbReference type="ChEBI" id="CHEBI:17327"/>
        <dbReference type="ChEBI" id="CHEBI:37563"/>
        <dbReference type="ChEBI" id="CHEBI:58069"/>
        <dbReference type="ChEBI" id="CHEBI:75483"/>
        <dbReference type="EC" id="2.7.1.182"/>
    </reaction>
</comment>
<reference evidence="14" key="2">
    <citation type="submission" date="2023-06" db="EMBL/GenBank/DDBJ databases">
        <authorList>
            <person name="Ma L."/>
            <person name="Liu K.-W."/>
            <person name="Li Z."/>
            <person name="Hsiao Y.-Y."/>
            <person name="Qi Y."/>
            <person name="Fu T."/>
            <person name="Tang G."/>
            <person name="Zhang D."/>
            <person name="Sun W.-H."/>
            <person name="Liu D.-K."/>
            <person name="Li Y."/>
            <person name="Chen G.-Z."/>
            <person name="Liu X.-D."/>
            <person name="Liao X.-Y."/>
            <person name="Jiang Y.-T."/>
            <person name="Yu X."/>
            <person name="Hao Y."/>
            <person name="Huang J."/>
            <person name="Zhao X.-W."/>
            <person name="Ke S."/>
            <person name="Chen Y.-Y."/>
            <person name="Wu W.-L."/>
            <person name="Hsu J.-L."/>
            <person name="Lin Y.-F."/>
            <person name="Huang M.-D."/>
            <person name="Li C.-Y."/>
            <person name="Huang L."/>
            <person name="Wang Z.-W."/>
            <person name="Zhao X."/>
            <person name="Zhong W.-Y."/>
            <person name="Peng D.-H."/>
            <person name="Ahmad S."/>
            <person name="Lan S."/>
            <person name="Zhang J.-S."/>
            <person name="Tsai W.-C."/>
            <person name="Van De Peer Y."/>
            <person name="Liu Z.-J."/>
        </authorList>
    </citation>
    <scope>NUCLEOTIDE SEQUENCE</scope>
    <source>
        <strain evidence="14">SCP</strain>
        <tissue evidence="14">Leaves</tissue>
    </source>
</reference>
<evidence type="ECO:0000256" key="6">
    <source>
        <dbReference type="ARBA" id="ARBA00022692"/>
    </source>
</evidence>
<evidence type="ECO:0000256" key="9">
    <source>
        <dbReference type="ARBA" id="ARBA00022989"/>
    </source>
</evidence>
<keyword evidence="5" id="KW-0808">Transferase</keyword>
<name>A0AAV9AIA3_ACOGR</name>
<dbReference type="PANTHER" id="PTHR32523:SF8">
    <property type="entry name" value="DOLICHOL KINASE"/>
    <property type="match status" value="1"/>
</dbReference>
<evidence type="ECO:0000313" key="14">
    <source>
        <dbReference type="EMBL" id="KAK1263829.1"/>
    </source>
</evidence>
<sequence length="235" mass="25453">MLSLAISLRPHLLSRSLSSAFMASPPPPIKGRFCGCRCMAFLASGVAFASVSSALHSPLLRDAGAAGATIAGAYNLVKVFDSLAQRGLVHQKLSRKIVHVLSGLLFMLSWPIFSSSWEARYFAALAPLANSTRLLYYGLALATNESLVKSVSREGKPEELLRGPLYFVMVLMFCALVFWRESPVGIISLSMMSGGDGFADIMGRRFGVLKLPYNQQKSWVGSISMFVSGFFISIG</sequence>
<dbReference type="PANTHER" id="PTHR32523">
    <property type="entry name" value="PHYTOL KINASE 1, CHLOROPLASTIC"/>
    <property type="match status" value="1"/>
</dbReference>
<dbReference type="GO" id="GO:0010276">
    <property type="term" value="F:phytol kinase activity"/>
    <property type="evidence" value="ECO:0007669"/>
    <property type="project" value="UniProtKB-EC"/>
</dbReference>
<keyword evidence="3" id="KW-0150">Chloroplast</keyword>
<keyword evidence="6" id="KW-0812">Transmembrane</keyword>
<comment type="similarity">
    <text evidence="2">Belongs to the polyprenol kinase family.</text>
</comment>
<keyword evidence="7" id="KW-0418">Kinase</keyword>
<dbReference type="EMBL" id="JAUJYN010000009">
    <property type="protein sequence ID" value="KAK1263829.1"/>
    <property type="molecule type" value="Genomic_DNA"/>
</dbReference>
<evidence type="ECO:0000256" key="8">
    <source>
        <dbReference type="ARBA" id="ARBA00022946"/>
    </source>
</evidence>
<evidence type="ECO:0000256" key="4">
    <source>
        <dbReference type="ARBA" id="ARBA00022640"/>
    </source>
</evidence>
<evidence type="ECO:0000313" key="15">
    <source>
        <dbReference type="Proteomes" id="UP001179952"/>
    </source>
</evidence>
<gene>
    <name evidence="14" type="ORF">QJS04_geneDACA009531</name>
</gene>
<reference evidence="14" key="1">
    <citation type="journal article" date="2023" name="Nat. Commun.">
        <title>Diploid and tetraploid genomes of Acorus and the evolution of monocots.</title>
        <authorList>
            <person name="Ma L."/>
            <person name="Liu K.W."/>
            <person name="Li Z."/>
            <person name="Hsiao Y.Y."/>
            <person name="Qi Y."/>
            <person name="Fu T."/>
            <person name="Tang G.D."/>
            <person name="Zhang D."/>
            <person name="Sun W.H."/>
            <person name="Liu D.K."/>
            <person name="Li Y."/>
            <person name="Chen G.Z."/>
            <person name="Liu X.D."/>
            <person name="Liao X.Y."/>
            <person name="Jiang Y.T."/>
            <person name="Yu X."/>
            <person name="Hao Y."/>
            <person name="Huang J."/>
            <person name="Zhao X.W."/>
            <person name="Ke S."/>
            <person name="Chen Y.Y."/>
            <person name="Wu W.L."/>
            <person name="Hsu J.L."/>
            <person name="Lin Y.F."/>
            <person name="Huang M.D."/>
            <person name="Li C.Y."/>
            <person name="Huang L."/>
            <person name="Wang Z.W."/>
            <person name="Zhao X."/>
            <person name="Zhong W.Y."/>
            <person name="Peng D.H."/>
            <person name="Ahmad S."/>
            <person name="Lan S."/>
            <person name="Zhang J.S."/>
            <person name="Tsai W.C."/>
            <person name="Van de Peer Y."/>
            <person name="Liu Z.J."/>
        </authorList>
    </citation>
    <scope>NUCLEOTIDE SEQUENCE</scope>
    <source>
        <strain evidence="14">SCP</strain>
    </source>
</reference>
<evidence type="ECO:0000256" key="1">
    <source>
        <dbReference type="ARBA" id="ARBA00004508"/>
    </source>
</evidence>
<dbReference type="GO" id="GO:0010189">
    <property type="term" value="P:vitamin E biosynthetic process"/>
    <property type="evidence" value="ECO:0007669"/>
    <property type="project" value="TreeGrafter"/>
</dbReference>
<dbReference type="InterPro" id="IPR039606">
    <property type="entry name" value="Phytol/farnesol_kinase"/>
</dbReference>
<dbReference type="EC" id="2.7.1.182" evidence="12"/>
<keyword evidence="10" id="KW-0472">Membrane</keyword>
<protein>
    <recommendedName>
        <fullName evidence="12">phytol kinase</fullName>
        <ecNumber evidence="12">2.7.1.182</ecNumber>
    </recommendedName>
</protein>
<dbReference type="GO" id="GO:0031969">
    <property type="term" value="C:chloroplast membrane"/>
    <property type="evidence" value="ECO:0007669"/>
    <property type="project" value="UniProtKB-SubCell"/>
</dbReference>
<comment type="caution">
    <text evidence="14">The sequence shown here is derived from an EMBL/GenBank/DDBJ whole genome shotgun (WGS) entry which is preliminary data.</text>
</comment>
<organism evidence="14 15">
    <name type="scientific">Acorus gramineus</name>
    <name type="common">Dwarf sweet flag</name>
    <dbReference type="NCBI Taxonomy" id="55184"/>
    <lineage>
        <taxon>Eukaryota</taxon>
        <taxon>Viridiplantae</taxon>
        <taxon>Streptophyta</taxon>
        <taxon>Embryophyta</taxon>
        <taxon>Tracheophyta</taxon>
        <taxon>Spermatophyta</taxon>
        <taxon>Magnoliopsida</taxon>
        <taxon>Liliopsida</taxon>
        <taxon>Acoraceae</taxon>
        <taxon>Acorus</taxon>
    </lineage>
</organism>
<evidence type="ECO:0000256" key="13">
    <source>
        <dbReference type="ARBA" id="ARBA00048889"/>
    </source>
</evidence>
<evidence type="ECO:0000256" key="5">
    <source>
        <dbReference type="ARBA" id="ARBA00022679"/>
    </source>
</evidence>
<evidence type="ECO:0000256" key="12">
    <source>
        <dbReference type="ARBA" id="ARBA00039024"/>
    </source>
</evidence>
<evidence type="ECO:0000256" key="7">
    <source>
        <dbReference type="ARBA" id="ARBA00022777"/>
    </source>
</evidence>
<keyword evidence="8" id="KW-0809">Transit peptide</keyword>
<accession>A0AAV9AIA3</accession>
<keyword evidence="15" id="KW-1185">Reference proteome</keyword>
<evidence type="ECO:0000256" key="3">
    <source>
        <dbReference type="ARBA" id="ARBA00022528"/>
    </source>
</evidence>
<evidence type="ECO:0000256" key="2">
    <source>
        <dbReference type="ARBA" id="ARBA00010794"/>
    </source>
</evidence>
<evidence type="ECO:0000256" key="10">
    <source>
        <dbReference type="ARBA" id="ARBA00023136"/>
    </source>
</evidence>
<dbReference type="Proteomes" id="UP001179952">
    <property type="component" value="Unassembled WGS sequence"/>
</dbReference>
<comment type="subcellular location">
    <subcellularLocation>
        <location evidence="1">Plastid</location>
        <location evidence="1">Chloroplast membrane</location>
        <topology evidence="1">Multi-pass membrane protein</topology>
    </subcellularLocation>
</comment>
<evidence type="ECO:0000256" key="11">
    <source>
        <dbReference type="ARBA" id="ARBA00024015"/>
    </source>
</evidence>
<keyword evidence="9" id="KW-1133">Transmembrane helix</keyword>
<proteinExistence type="inferred from homology"/>